<dbReference type="EMBL" id="PP712040">
    <property type="protein sequence ID" value="XBH24235.1"/>
    <property type="molecule type" value="Viral_cRNA"/>
</dbReference>
<feature type="region of interest" description="Disordered" evidence="1">
    <location>
        <begin position="191"/>
        <end position="214"/>
    </location>
</feature>
<feature type="compositionally biased region" description="Basic and acidic residues" evidence="1">
    <location>
        <begin position="191"/>
        <end position="205"/>
    </location>
</feature>
<reference evidence="3" key="1">
    <citation type="journal article" date="2024" name="Microbiome">
        <title>Substantial viral diversity in bats and rodents from East Africa: insights into evolution, recombination, and cocirculation.</title>
        <authorList>
            <person name="Wang D."/>
            <person name="Yang X."/>
            <person name="Ren Z."/>
            <person name="Hu B."/>
            <person name="Zhao H."/>
            <person name="Yang K."/>
            <person name="Shi P."/>
            <person name="Zhang Z."/>
            <person name="Feng Q."/>
            <person name="Nawenja C.V."/>
            <person name="Obanda V."/>
            <person name="Robert K."/>
            <person name="Nalikka B."/>
            <person name="Waruhiu C.N."/>
            <person name="Ochola G.O."/>
            <person name="Onyuok S.O."/>
            <person name="Ochieng H."/>
            <person name="Li B."/>
            <person name="Zhu Y."/>
            <person name="Si H."/>
            <person name="Yin J."/>
            <person name="Kristiansen K."/>
            <person name="Jin X."/>
            <person name="Xu X."/>
            <person name="Xiao M."/>
            <person name="Agwanda B."/>
            <person name="Ommeh S."/>
            <person name="Li J."/>
            <person name="Shi Z.L."/>
        </authorList>
    </citation>
    <scope>NUCLEOTIDE SEQUENCE</scope>
    <source>
        <strain evidence="3">4A/Kenya/RNAKID2276/2016</strain>
    </source>
</reference>
<proteinExistence type="predicted"/>
<accession>A0AAU7E3V2</accession>
<keyword evidence="2" id="KW-0812">Transmembrane</keyword>
<reference evidence="3" key="2">
    <citation type="submission" date="2024-02" db="EMBL/GenBank/DDBJ databases">
        <authorList>
            <person name="Hu B."/>
        </authorList>
    </citation>
    <scope>NUCLEOTIDE SEQUENCE</scope>
    <source>
        <strain evidence="3">4A/Kenya/RNAKID2276/2016</strain>
    </source>
</reference>
<sequence>MSGEIYEDPNELEPTYINMQRNPRVPCYTYSSNPGYTSQSSYNHGCPCSVKRGTIVISMLVVVILSQAAAIAIGGFILYRVLPDGPVEDPYFSLPQQVPSAQLKSYLDQIKSQMNYVVSTVTYTLPKELTNAVRAEIDRMQREVDKLEVLVLSSVLDLNMVLNRNNTFTLSTGSKNGVCLQYLTALRKNQMDRPRTCKDKGDRTRNNSVQVGNP</sequence>
<keyword evidence="2" id="KW-1133">Transmembrane helix</keyword>
<name>A0AAU7E3V2_9MONO</name>
<evidence type="ECO:0000256" key="1">
    <source>
        <dbReference type="SAM" id="MobiDB-lite"/>
    </source>
</evidence>
<evidence type="ECO:0000256" key="2">
    <source>
        <dbReference type="SAM" id="Phobius"/>
    </source>
</evidence>
<feature type="transmembrane region" description="Helical" evidence="2">
    <location>
        <begin position="55"/>
        <end position="79"/>
    </location>
</feature>
<keyword evidence="2" id="KW-0472">Membrane</keyword>
<protein>
    <submittedName>
        <fullName evidence="3">TM protein</fullName>
    </submittedName>
</protein>
<evidence type="ECO:0000313" key="3">
    <source>
        <dbReference type="EMBL" id="XBH24235.1"/>
    </source>
</evidence>
<organism evidence="3">
    <name type="scientific">Mus rat paramyxovirus</name>
    <dbReference type="NCBI Taxonomy" id="3141895"/>
    <lineage>
        <taxon>Viruses</taxon>
        <taxon>Riboviria</taxon>
        <taxon>Orthornavirae</taxon>
        <taxon>Negarnaviricota</taxon>
        <taxon>Haploviricotina</taxon>
        <taxon>Monjiviricetes</taxon>
        <taxon>Mononegavirales</taxon>
        <taxon>Paramyxoviridae</taxon>
    </lineage>
</organism>